<evidence type="ECO:0000256" key="3">
    <source>
        <dbReference type="SAM" id="MobiDB-lite"/>
    </source>
</evidence>
<evidence type="ECO:0000313" key="6">
    <source>
        <dbReference type="EMBL" id="JAS12320.1"/>
    </source>
</evidence>
<evidence type="ECO:0000256" key="4">
    <source>
        <dbReference type="SAM" id="Phobius"/>
    </source>
</evidence>
<feature type="non-terminal residue" evidence="6">
    <location>
        <position position="1"/>
    </location>
</feature>
<feature type="transmembrane region" description="Helical" evidence="4">
    <location>
        <begin position="29"/>
        <end position="50"/>
    </location>
</feature>
<evidence type="ECO:0000259" key="5">
    <source>
        <dbReference type="Pfam" id="PF16916"/>
    </source>
</evidence>
<proteinExistence type="inferred from homology"/>
<dbReference type="EMBL" id="GEDC01024978">
    <property type="protein sequence ID" value="JAS12320.1"/>
    <property type="molecule type" value="Transcribed_RNA"/>
</dbReference>
<sequence length="231" mass="26426">AICRDLAGGVFVIICASTVFLVKENVAKYMDPILAIISVSTLTYLNFSFIRKSSLILLQTIPDHINIESLCTQLLTAFPMIINVHDFHVWELTADKTYTTVHIVLNEPKDYLKISDDVTLFFRSKGIANVTVQPEFHKDLNSIELVSKEELNKCLFPCIGDGCWERHCCNIEQHSLESVQIDQQEPKKNKKKNTTESTSQKFYLKSADLEETKEKENQDKSKRERVINITV</sequence>
<organism evidence="6">
    <name type="scientific">Clastoptera arizonana</name>
    <name type="common">Arizona spittle bug</name>
    <dbReference type="NCBI Taxonomy" id="38151"/>
    <lineage>
        <taxon>Eukaryota</taxon>
        <taxon>Metazoa</taxon>
        <taxon>Ecdysozoa</taxon>
        <taxon>Arthropoda</taxon>
        <taxon>Hexapoda</taxon>
        <taxon>Insecta</taxon>
        <taxon>Pterygota</taxon>
        <taxon>Neoptera</taxon>
        <taxon>Paraneoptera</taxon>
        <taxon>Hemiptera</taxon>
        <taxon>Auchenorrhyncha</taxon>
        <taxon>Cercopoidea</taxon>
        <taxon>Clastopteridae</taxon>
        <taxon>Clastoptera</taxon>
    </lineage>
</organism>
<dbReference type="PANTHER" id="PTHR45820">
    <property type="entry name" value="FI23527P1"/>
    <property type="match status" value="1"/>
</dbReference>
<dbReference type="InterPro" id="IPR027470">
    <property type="entry name" value="Cation_efflux_CTD"/>
</dbReference>
<dbReference type="GO" id="GO:0006882">
    <property type="term" value="P:intracellular zinc ion homeostasis"/>
    <property type="evidence" value="ECO:0007669"/>
    <property type="project" value="TreeGrafter"/>
</dbReference>
<feature type="transmembrane region" description="Helical" evidence="4">
    <location>
        <begin position="6"/>
        <end position="22"/>
    </location>
</feature>
<keyword evidence="4" id="KW-0472">Membrane</keyword>
<feature type="region of interest" description="Disordered" evidence="3">
    <location>
        <begin position="180"/>
        <end position="231"/>
    </location>
</feature>
<keyword evidence="4" id="KW-1133">Transmembrane helix</keyword>
<dbReference type="GO" id="GO:0005385">
    <property type="term" value="F:zinc ion transmembrane transporter activity"/>
    <property type="evidence" value="ECO:0007669"/>
    <property type="project" value="TreeGrafter"/>
</dbReference>
<protein>
    <recommendedName>
        <fullName evidence="5">Cation efflux protein cytoplasmic domain-containing protein</fullName>
    </recommendedName>
</protein>
<evidence type="ECO:0000256" key="1">
    <source>
        <dbReference type="ARBA" id="ARBA00008873"/>
    </source>
</evidence>
<dbReference type="Pfam" id="PF16916">
    <property type="entry name" value="ZT_dimer"/>
    <property type="match status" value="1"/>
</dbReference>
<keyword evidence="2" id="KW-0862">Zinc</keyword>
<dbReference type="GO" id="GO:0010312">
    <property type="term" value="P:detoxification of zinc ion"/>
    <property type="evidence" value="ECO:0007669"/>
    <property type="project" value="TreeGrafter"/>
</dbReference>
<dbReference type="SUPFAM" id="SSF160240">
    <property type="entry name" value="Cation efflux protein cytoplasmic domain-like"/>
    <property type="match status" value="1"/>
</dbReference>
<comment type="similarity">
    <text evidence="1">Belongs to the cation diffusion facilitator (CDF) transporter (TC 2.A.4) family. SLC30A subfamily.</text>
</comment>
<feature type="compositionally biased region" description="Basic and acidic residues" evidence="3">
    <location>
        <begin position="207"/>
        <end position="231"/>
    </location>
</feature>
<name>A0A1B6CG30_9HEMI</name>
<reference evidence="6" key="1">
    <citation type="submission" date="2015-12" db="EMBL/GenBank/DDBJ databases">
        <title>De novo transcriptome assembly of four potential Pierce s Disease insect vectors from Arizona vineyards.</title>
        <authorList>
            <person name="Tassone E.E."/>
        </authorList>
    </citation>
    <scope>NUCLEOTIDE SEQUENCE</scope>
</reference>
<dbReference type="AlphaFoldDB" id="A0A1B6CG30"/>
<accession>A0A1B6CG30</accession>
<dbReference type="InterPro" id="IPR036837">
    <property type="entry name" value="Cation_efflux_CTD_sf"/>
</dbReference>
<feature type="domain" description="Cation efflux protein cytoplasmic" evidence="5">
    <location>
        <begin position="72"/>
        <end position="135"/>
    </location>
</feature>
<evidence type="ECO:0000256" key="2">
    <source>
        <dbReference type="ARBA" id="ARBA00022833"/>
    </source>
</evidence>
<keyword evidence="4" id="KW-0812">Transmembrane</keyword>
<gene>
    <name evidence="6" type="ORF">g.5921</name>
</gene>
<dbReference type="PANTHER" id="PTHR45820:SF9">
    <property type="entry name" value="FI23527P1"/>
    <property type="match status" value="1"/>
</dbReference>
<dbReference type="GO" id="GO:0016020">
    <property type="term" value="C:membrane"/>
    <property type="evidence" value="ECO:0007669"/>
    <property type="project" value="TreeGrafter"/>
</dbReference>